<accession>A0A9X0YT67</accession>
<dbReference type="AlphaFoldDB" id="A0A9X0YT67"/>
<keyword evidence="1" id="KW-0238">DNA-binding</keyword>
<protein>
    <submittedName>
        <fullName evidence="3">Transcriptional/translational regulatory protein YebC/TACO1</fullName>
    </submittedName>
</protein>
<name>A0A9X0YT67_9BACI</name>
<evidence type="ECO:0000256" key="1">
    <source>
        <dbReference type="ARBA" id="ARBA00023125"/>
    </source>
</evidence>
<evidence type="ECO:0000313" key="4">
    <source>
        <dbReference type="Proteomes" id="UP001138793"/>
    </source>
</evidence>
<dbReference type="Pfam" id="PF01709">
    <property type="entry name" value="Transcrip_reg"/>
    <property type="match status" value="1"/>
</dbReference>
<dbReference type="Gene3D" id="3.30.70.980">
    <property type="match status" value="1"/>
</dbReference>
<dbReference type="InterPro" id="IPR026564">
    <property type="entry name" value="Transcrip_reg_TACO1-like_dom3"/>
</dbReference>
<gene>
    <name evidence="3" type="ORF">J2Z64_002669</name>
</gene>
<dbReference type="SUPFAM" id="SSF75625">
    <property type="entry name" value="YebC-like"/>
    <property type="match status" value="1"/>
</dbReference>
<dbReference type="InterPro" id="IPR029072">
    <property type="entry name" value="YebC-like"/>
</dbReference>
<keyword evidence="4" id="KW-1185">Reference proteome</keyword>
<comment type="caution">
    <text evidence="3">The sequence shown here is derived from an EMBL/GenBank/DDBJ whole genome shotgun (WGS) entry which is preliminary data.</text>
</comment>
<evidence type="ECO:0000259" key="2">
    <source>
        <dbReference type="Pfam" id="PF01709"/>
    </source>
</evidence>
<evidence type="ECO:0000313" key="3">
    <source>
        <dbReference type="EMBL" id="MBP2078405.1"/>
    </source>
</evidence>
<feature type="domain" description="TACO1/YebC-like second and third" evidence="2">
    <location>
        <begin position="5"/>
        <end position="45"/>
    </location>
</feature>
<organism evidence="3 4">
    <name type="scientific">Oceanobacillus polygoni</name>
    <dbReference type="NCBI Taxonomy" id="1235259"/>
    <lineage>
        <taxon>Bacteria</taxon>
        <taxon>Bacillati</taxon>
        <taxon>Bacillota</taxon>
        <taxon>Bacilli</taxon>
        <taxon>Bacillales</taxon>
        <taxon>Bacillaceae</taxon>
        <taxon>Oceanobacillus</taxon>
    </lineage>
</organism>
<dbReference type="GO" id="GO:0003677">
    <property type="term" value="F:DNA binding"/>
    <property type="evidence" value="ECO:0007669"/>
    <property type="project" value="UniProtKB-KW"/>
</dbReference>
<sequence length="49" mass="5621">MKAVTELTMLSQNDVELPEADLEQFEQMINALENLEDVQNVYHNVDLGE</sequence>
<dbReference type="Proteomes" id="UP001138793">
    <property type="component" value="Unassembled WGS sequence"/>
</dbReference>
<proteinExistence type="predicted"/>
<dbReference type="InterPro" id="IPR048300">
    <property type="entry name" value="TACO1_YebC-like_2nd/3rd_dom"/>
</dbReference>
<dbReference type="EMBL" id="JAGGMB010000008">
    <property type="protein sequence ID" value="MBP2078405.1"/>
    <property type="molecule type" value="Genomic_DNA"/>
</dbReference>
<reference evidence="3" key="1">
    <citation type="submission" date="2021-03" db="EMBL/GenBank/DDBJ databases">
        <title>Genomic Encyclopedia of Type Strains, Phase IV (KMG-IV): sequencing the most valuable type-strain genomes for metagenomic binning, comparative biology and taxonomic classification.</title>
        <authorList>
            <person name="Goeker M."/>
        </authorList>
    </citation>
    <scope>NUCLEOTIDE SEQUENCE</scope>
    <source>
        <strain evidence="3">DSM 107338</strain>
    </source>
</reference>